<dbReference type="SUPFAM" id="SSF52540">
    <property type="entry name" value="P-loop containing nucleoside triphosphate hydrolases"/>
    <property type="match status" value="1"/>
</dbReference>
<protein>
    <submittedName>
        <fullName evidence="6">AfsR/SARP family transcriptional regulator</fullName>
    </submittedName>
</protein>
<dbReference type="SMART" id="SM00862">
    <property type="entry name" value="Trans_reg_C"/>
    <property type="match status" value="1"/>
</dbReference>
<dbReference type="InterPro" id="IPR036388">
    <property type="entry name" value="WH-like_DNA-bd_sf"/>
</dbReference>
<name>A0ABY2RFG6_9NOCA</name>
<feature type="DNA-binding region" description="OmpR/PhoB-type" evidence="3">
    <location>
        <begin position="1"/>
        <end position="99"/>
    </location>
</feature>
<evidence type="ECO:0000313" key="7">
    <source>
        <dbReference type="Proteomes" id="UP000305109"/>
    </source>
</evidence>
<evidence type="ECO:0000256" key="3">
    <source>
        <dbReference type="PROSITE-ProRule" id="PRU01091"/>
    </source>
</evidence>
<dbReference type="SUPFAM" id="SSF48452">
    <property type="entry name" value="TPR-like"/>
    <property type="match status" value="2"/>
</dbReference>
<dbReference type="Gene3D" id="3.40.50.300">
    <property type="entry name" value="P-loop containing nucleotide triphosphate hydrolases"/>
    <property type="match status" value="1"/>
</dbReference>
<dbReference type="Gene3D" id="1.10.10.10">
    <property type="entry name" value="Winged helix-like DNA-binding domain superfamily/Winged helix DNA-binding domain"/>
    <property type="match status" value="1"/>
</dbReference>
<dbReference type="InterPro" id="IPR005158">
    <property type="entry name" value="BTAD"/>
</dbReference>
<keyword evidence="7" id="KW-1185">Reference proteome</keyword>
<proteinExistence type="inferred from homology"/>
<sequence>MPDGLELRVLGPVAALRDGRPIDLGGARQRALLAALVLAYPHSVSADRLLAQVWHDLDQPKLSSLHVAISKLRDLLSPDRARREDGVLVRDGSRYLLSAERGSVDVARFEELVRLGAEAADTSADGAAAAYLEALSLWRGSPYADIAGSEFTTPEIARLTAMHLETRRSLLEVGLRRERFAEVAAEAEALAAEHPLDERIWEILVLALYRGGRQSDALAALRRIRAILDDELGIDPGMGLRQLEAAVLAQDAALHGQAAPPPPAEPDQPGAPNLPSPRSLLVGRATDIESVATALREHPLVTLVGPGGVGKTRLAIEVARRRRDADGPWMVDLGALTDGALIVPAVASALGLPGVGSAEHLAGVLAGRKTMLMILDNCEHVVAEAAALAVTLADLCPEVQLLATSREPLEVDGEALHEVPPLAPDEARDLFAARAGGVVPGWALGEANAATVRTICAELDGIPLGIELATAQLRVLSEQQIADGLEDRFTLLRGGSRSAPPRQRRLADTIDWSYRLLDDQQAVVLRQVAVFAGSFDIDGAAAVTGAPSAVAAVQPLTALVRRSLLTVLPGTSPRRYRMLRTIKHFAWQQSDPAERRRTEARHRTHVLARVAARQSALYGPNSAEVMRELSADQAEHRAALVSALAAGEPHYALELAGGLYWFWYRMGRIGEGLGFLHAALDAVAADHLAPERRQFARAMAGVASLTYLTGNRAAASDAARESAAAWAATGDRAEAARLSAWCGYFLSMDGNHDAGLELVRESAATARRLGSGFAEADARMVYGMLLRNHGRPLEARAELVTAIAIAERIGNRWSVGSSTWALMKSAMDAGDVAAAMSAAGDMQSVIEEDGDVTSWLVLMHTAAAVLAGAGRPVEAAVLAGAVQSLGGRIGFLPEGMDPIDGPREAAAVRDALSAQDYALHAARGADLDRAQINALLSGLVGGERAKPAVRAR</sequence>
<evidence type="ECO:0000259" key="5">
    <source>
        <dbReference type="PROSITE" id="PS51755"/>
    </source>
</evidence>
<dbReference type="Proteomes" id="UP000305109">
    <property type="component" value="Unassembled WGS sequence"/>
</dbReference>
<dbReference type="InterPro" id="IPR027417">
    <property type="entry name" value="P-loop_NTPase"/>
</dbReference>
<gene>
    <name evidence="6" type="ORF">FCG67_21355</name>
</gene>
<dbReference type="SMART" id="SM01043">
    <property type="entry name" value="BTAD"/>
    <property type="match status" value="1"/>
</dbReference>
<comment type="caution">
    <text evidence="6">The sequence shown here is derived from an EMBL/GenBank/DDBJ whole genome shotgun (WGS) entry which is preliminary data.</text>
</comment>
<organism evidence="6 7">
    <name type="scientific">Rhodococcus oryzae</name>
    <dbReference type="NCBI Taxonomy" id="2571143"/>
    <lineage>
        <taxon>Bacteria</taxon>
        <taxon>Bacillati</taxon>
        <taxon>Actinomycetota</taxon>
        <taxon>Actinomycetes</taxon>
        <taxon>Mycobacteriales</taxon>
        <taxon>Nocardiaceae</taxon>
        <taxon>Rhodococcus</taxon>
    </lineage>
</organism>
<dbReference type="InterPro" id="IPR011990">
    <property type="entry name" value="TPR-like_helical_dom_sf"/>
</dbReference>
<dbReference type="PRINTS" id="PR00364">
    <property type="entry name" value="DISEASERSIST"/>
</dbReference>
<feature type="region of interest" description="Disordered" evidence="4">
    <location>
        <begin position="255"/>
        <end position="279"/>
    </location>
</feature>
<comment type="similarity">
    <text evidence="1">Belongs to the AfsR/DnrI/RedD regulatory family.</text>
</comment>
<dbReference type="EMBL" id="SUMD01000012">
    <property type="protein sequence ID" value="TJZ74914.1"/>
    <property type="molecule type" value="Genomic_DNA"/>
</dbReference>
<dbReference type="PANTHER" id="PTHR47691:SF3">
    <property type="entry name" value="HTH-TYPE TRANSCRIPTIONAL REGULATOR RV0890C-RELATED"/>
    <property type="match status" value="1"/>
</dbReference>
<dbReference type="InterPro" id="IPR001867">
    <property type="entry name" value="OmpR/PhoB-type_DNA-bd"/>
</dbReference>
<dbReference type="PANTHER" id="PTHR47691">
    <property type="entry name" value="REGULATOR-RELATED"/>
    <property type="match status" value="1"/>
</dbReference>
<evidence type="ECO:0000256" key="2">
    <source>
        <dbReference type="ARBA" id="ARBA00023125"/>
    </source>
</evidence>
<keyword evidence="2 3" id="KW-0238">DNA-binding</keyword>
<accession>A0ABY2RFG6</accession>
<evidence type="ECO:0000256" key="1">
    <source>
        <dbReference type="ARBA" id="ARBA00005820"/>
    </source>
</evidence>
<dbReference type="PROSITE" id="PS51755">
    <property type="entry name" value="OMPR_PHOB"/>
    <property type="match status" value="1"/>
</dbReference>
<dbReference type="RefSeq" id="WP_136911646.1">
    <property type="nucleotide sequence ID" value="NZ_SUMD01000012.1"/>
</dbReference>
<dbReference type="InterPro" id="IPR016032">
    <property type="entry name" value="Sig_transdc_resp-reg_C-effctor"/>
</dbReference>
<dbReference type="Gene3D" id="1.25.40.10">
    <property type="entry name" value="Tetratricopeptide repeat domain"/>
    <property type="match status" value="2"/>
</dbReference>
<feature type="domain" description="OmpR/PhoB-type" evidence="5">
    <location>
        <begin position="1"/>
        <end position="99"/>
    </location>
</feature>
<dbReference type="Pfam" id="PF00486">
    <property type="entry name" value="Trans_reg_C"/>
    <property type="match status" value="1"/>
</dbReference>
<reference evidence="6 7" key="1">
    <citation type="submission" date="2019-04" db="EMBL/GenBank/DDBJ databases">
        <title>Rhodococcus oryzae sp. nov., a novel actinomycete isolated from rhizosphere soil of rice (Oryza sativa L.).</title>
        <authorList>
            <person name="Li C."/>
        </authorList>
    </citation>
    <scope>NUCLEOTIDE SEQUENCE [LARGE SCALE GENOMIC DNA]</scope>
    <source>
        <strain evidence="6 7">NEAU-CX67</strain>
    </source>
</reference>
<dbReference type="CDD" id="cd15831">
    <property type="entry name" value="BTAD"/>
    <property type="match status" value="1"/>
</dbReference>
<evidence type="ECO:0000313" key="6">
    <source>
        <dbReference type="EMBL" id="TJZ74914.1"/>
    </source>
</evidence>
<dbReference type="SUPFAM" id="SSF46894">
    <property type="entry name" value="C-terminal effector domain of the bipartite response regulators"/>
    <property type="match status" value="1"/>
</dbReference>
<evidence type="ECO:0000256" key="4">
    <source>
        <dbReference type="SAM" id="MobiDB-lite"/>
    </source>
</evidence>
<dbReference type="Pfam" id="PF03704">
    <property type="entry name" value="BTAD"/>
    <property type="match status" value="1"/>
</dbReference>